<dbReference type="EMBL" id="JAJSOF020000031">
    <property type="protein sequence ID" value="KAJ4431214.1"/>
    <property type="molecule type" value="Genomic_DNA"/>
</dbReference>
<name>A0ABQ8SAW2_PERAM</name>
<evidence type="ECO:0000313" key="2">
    <source>
        <dbReference type="Proteomes" id="UP001148838"/>
    </source>
</evidence>
<evidence type="ECO:0000313" key="1">
    <source>
        <dbReference type="EMBL" id="KAJ4431214.1"/>
    </source>
</evidence>
<protein>
    <submittedName>
        <fullName evidence="1">Uncharacterized protein</fullName>
    </submittedName>
</protein>
<proteinExistence type="predicted"/>
<sequence>MSPGSSTESYPAFAHIEDEAVLVSVLAVHFIKKRAAIGLFPESGVCRKIAAVSCGKHHLLKILPEENKAPALTNRRDGAQLQHKKQNKLLSDDRLNKMLFTVQRAKCVLWFANFESVTSVKQEYGVRRAPSYKSHMNPMSTFTN</sequence>
<organism evidence="1 2">
    <name type="scientific">Periplaneta americana</name>
    <name type="common">American cockroach</name>
    <name type="synonym">Blatta americana</name>
    <dbReference type="NCBI Taxonomy" id="6978"/>
    <lineage>
        <taxon>Eukaryota</taxon>
        <taxon>Metazoa</taxon>
        <taxon>Ecdysozoa</taxon>
        <taxon>Arthropoda</taxon>
        <taxon>Hexapoda</taxon>
        <taxon>Insecta</taxon>
        <taxon>Pterygota</taxon>
        <taxon>Neoptera</taxon>
        <taxon>Polyneoptera</taxon>
        <taxon>Dictyoptera</taxon>
        <taxon>Blattodea</taxon>
        <taxon>Blattoidea</taxon>
        <taxon>Blattidae</taxon>
        <taxon>Blattinae</taxon>
        <taxon>Periplaneta</taxon>
    </lineage>
</organism>
<accession>A0ABQ8SAW2</accession>
<gene>
    <name evidence="1" type="ORF">ANN_19811</name>
</gene>
<keyword evidence="2" id="KW-1185">Reference proteome</keyword>
<comment type="caution">
    <text evidence="1">The sequence shown here is derived from an EMBL/GenBank/DDBJ whole genome shotgun (WGS) entry which is preliminary data.</text>
</comment>
<dbReference type="Proteomes" id="UP001148838">
    <property type="component" value="Unassembled WGS sequence"/>
</dbReference>
<reference evidence="1 2" key="1">
    <citation type="journal article" date="2022" name="Allergy">
        <title>Genome assembly and annotation of Periplaneta americana reveal a comprehensive cockroach allergen profile.</title>
        <authorList>
            <person name="Wang L."/>
            <person name="Xiong Q."/>
            <person name="Saelim N."/>
            <person name="Wang L."/>
            <person name="Nong W."/>
            <person name="Wan A.T."/>
            <person name="Shi M."/>
            <person name="Liu X."/>
            <person name="Cao Q."/>
            <person name="Hui J.H.L."/>
            <person name="Sookrung N."/>
            <person name="Leung T.F."/>
            <person name="Tungtrongchitr A."/>
            <person name="Tsui S.K.W."/>
        </authorList>
    </citation>
    <scope>NUCLEOTIDE SEQUENCE [LARGE SCALE GENOMIC DNA]</scope>
    <source>
        <strain evidence="1">PWHHKU_190912</strain>
    </source>
</reference>